<keyword evidence="2" id="KW-1185">Reference proteome</keyword>
<name>A0A0D0Q3Z9_KITGR</name>
<accession>A0A0D0Q3Z9</accession>
<dbReference type="OrthoDB" id="3535648at2"/>
<protein>
    <recommendedName>
        <fullName evidence="3">DUF1877 family protein</fullName>
    </recommendedName>
</protein>
<reference evidence="1 2" key="1">
    <citation type="submission" date="2015-02" db="EMBL/GenBank/DDBJ databases">
        <title>Draft genome sequence of Kitasatospora griseola MF730-N6, a bafilomycin, terpentecin and satosporin producer.</title>
        <authorList>
            <person name="Arens J.C."/>
            <person name="Haltli B."/>
            <person name="Kerr R.G."/>
        </authorList>
    </citation>
    <scope>NUCLEOTIDE SEQUENCE [LARGE SCALE GENOMIC DNA]</scope>
    <source>
        <strain evidence="1 2">MF730-N6</strain>
    </source>
</reference>
<proteinExistence type="predicted"/>
<organism evidence="1 2">
    <name type="scientific">Kitasatospora griseola</name>
    <name type="common">Streptomyces griseolosporeus</name>
    <dbReference type="NCBI Taxonomy" id="2064"/>
    <lineage>
        <taxon>Bacteria</taxon>
        <taxon>Bacillati</taxon>
        <taxon>Actinomycetota</taxon>
        <taxon>Actinomycetes</taxon>
        <taxon>Kitasatosporales</taxon>
        <taxon>Streptomycetaceae</taxon>
        <taxon>Kitasatospora</taxon>
    </lineage>
</organism>
<gene>
    <name evidence="1" type="ORF">TR51_17805</name>
</gene>
<evidence type="ECO:0000313" key="2">
    <source>
        <dbReference type="Proteomes" id="UP000032066"/>
    </source>
</evidence>
<dbReference type="AlphaFoldDB" id="A0A0D0Q3Z9"/>
<dbReference type="Proteomes" id="UP000032066">
    <property type="component" value="Unassembled WGS sequence"/>
</dbReference>
<dbReference type="EMBL" id="JXZB01000002">
    <property type="protein sequence ID" value="KIQ65658.1"/>
    <property type="molecule type" value="Genomic_DNA"/>
</dbReference>
<dbReference type="PATRIC" id="fig|2064.6.peg.3821"/>
<evidence type="ECO:0000313" key="1">
    <source>
        <dbReference type="EMBL" id="KIQ65658.1"/>
    </source>
</evidence>
<sequence length="145" mass="15546">MSIVIKFFGAPDHEAAAAVVQRGPDGVFESLAYGNFDAEEALIEWESIFTGRSFEELVAADLPEVVADQGAGEGPMVLAASRALRDALAAADEPRLVEVSQLWVQERAADGEVLDRQVATEILGILAGLARAVGGRQERLYCWMA</sequence>
<evidence type="ECO:0008006" key="3">
    <source>
        <dbReference type="Google" id="ProtNLM"/>
    </source>
</evidence>
<comment type="caution">
    <text evidence="1">The sequence shown here is derived from an EMBL/GenBank/DDBJ whole genome shotgun (WGS) entry which is preliminary data.</text>
</comment>
<dbReference type="RefSeq" id="WP_043911981.1">
    <property type="nucleotide sequence ID" value="NZ_JXZB01000002.1"/>
</dbReference>